<feature type="binding site" evidence="5">
    <location>
        <position position="136"/>
    </location>
    <ligand>
        <name>Fe cation</name>
        <dbReference type="ChEBI" id="CHEBI:24875"/>
        <note>catalytic</note>
    </ligand>
</feature>
<dbReference type="GO" id="GO:0035515">
    <property type="term" value="F:oxidative RNA demethylase activity"/>
    <property type="evidence" value="ECO:0007669"/>
    <property type="project" value="TreeGrafter"/>
</dbReference>
<dbReference type="InterPro" id="IPR005123">
    <property type="entry name" value="Oxoglu/Fe-dep_dioxygenase_dom"/>
</dbReference>
<organism evidence="7 8">
    <name type="scientific">Pseudomonas brassicae</name>
    <dbReference type="NCBI Taxonomy" id="2708063"/>
    <lineage>
        <taxon>Bacteria</taxon>
        <taxon>Pseudomonadati</taxon>
        <taxon>Pseudomonadota</taxon>
        <taxon>Gammaproteobacteria</taxon>
        <taxon>Pseudomonadales</taxon>
        <taxon>Pseudomonadaceae</taxon>
        <taxon>Pseudomonas</taxon>
    </lineage>
</organism>
<keyword evidence="4 5" id="KW-0408">Iron</keyword>
<evidence type="ECO:0000256" key="2">
    <source>
        <dbReference type="ARBA" id="ARBA00022964"/>
    </source>
</evidence>
<dbReference type="GO" id="GO:0035513">
    <property type="term" value="P:oxidative RNA demethylation"/>
    <property type="evidence" value="ECO:0007669"/>
    <property type="project" value="TreeGrafter"/>
</dbReference>
<sequence length="221" mass="24047">MKQPELDLFDPPASGAAEWIGKQTVVLPGFALPHVEALLPALRTVLRAAPFRNQLTPGGRNIEVAISNCGALGWISDRHGYRYSPLDPLTGKPWPALPALLEQLADAAASAAGFTGFRPDACLINHYLPGNRLTLHQDRNERDFSQPIVSVSLGLPAVFLYGGHTRSEPTRKVGLRHGDVMVWGGEDRLRFHGVNPLKDGEHPVLGARRINLTLRKAGHAD</sequence>
<dbReference type="InterPro" id="IPR004574">
    <property type="entry name" value="Alkb"/>
</dbReference>
<protein>
    <submittedName>
        <fullName evidence="7">DNA oxidative demethylase AlkB</fullName>
        <ecNumber evidence="7">1.14.11.33</ecNumber>
    </submittedName>
</protein>
<keyword evidence="8" id="KW-1185">Reference proteome</keyword>
<dbReference type="InterPro" id="IPR027450">
    <property type="entry name" value="AlkB-like"/>
</dbReference>
<dbReference type="GO" id="GO:0032259">
    <property type="term" value="P:methylation"/>
    <property type="evidence" value="ECO:0007669"/>
    <property type="project" value="UniProtKB-KW"/>
</dbReference>
<reference evidence="7 8" key="1">
    <citation type="submission" date="2020-02" db="EMBL/GenBank/DDBJ databases">
        <title>Broccoli isolated Pseudomonas sp.</title>
        <authorList>
            <person name="Fujikawa T."/>
            <person name="Sawada H."/>
        </authorList>
    </citation>
    <scope>NUCLEOTIDE SEQUENCE [LARGE SCALE GENOMIC DNA]</scope>
    <source>
        <strain evidence="7 8">MAFF212427</strain>
    </source>
</reference>
<keyword evidence="7" id="KW-0808">Transferase</keyword>
<gene>
    <name evidence="7" type="primary">alkB</name>
    <name evidence="7" type="ORF">G3436_19575</name>
</gene>
<evidence type="ECO:0000313" key="8">
    <source>
        <dbReference type="Proteomes" id="UP000482634"/>
    </source>
</evidence>
<name>A0A6B3NU33_9PSED</name>
<evidence type="ECO:0000259" key="6">
    <source>
        <dbReference type="PROSITE" id="PS51471"/>
    </source>
</evidence>
<comment type="caution">
    <text evidence="7">The sequence shown here is derived from an EMBL/GenBank/DDBJ whole genome shotgun (WGS) entry which is preliminary data.</text>
</comment>
<evidence type="ECO:0000256" key="5">
    <source>
        <dbReference type="PIRSR" id="PIRSR604574-2"/>
    </source>
</evidence>
<dbReference type="PANTHER" id="PTHR16557">
    <property type="entry name" value="ALKYLATED DNA REPAIR PROTEIN ALKB-RELATED"/>
    <property type="match status" value="1"/>
</dbReference>
<dbReference type="Gene3D" id="2.60.120.590">
    <property type="entry name" value="Alpha-ketoglutarate-dependent dioxygenase AlkB-like"/>
    <property type="match status" value="1"/>
</dbReference>
<evidence type="ECO:0000313" key="7">
    <source>
        <dbReference type="EMBL" id="NER65659.1"/>
    </source>
</evidence>
<dbReference type="Proteomes" id="UP000482634">
    <property type="component" value="Unassembled WGS sequence"/>
</dbReference>
<comment type="cofactor">
    <cofactor evidence="5">
        <name>Fe(2+)</name>
        <dbReference type="ChEBI" id="CHEBI:29033"/>
    </cofactor>
    <text evidence="5">Binds 1 Fe(2+) ion per subunit.</text>
</comment>
<dbReference type="PROSITE" id="PS51471">
    <property type="entry name" value="FE2OG_OXY"/>
    <property type="match status" value="1"/>
</dbReference>
<evidence type="ECO:0000256" key="4">
    <source>
        <dbReference type="ARBA" id="ARBA00023004"/>
    </source>
</evidence>
<evidence type="ECO:0000256" key="3">
    <source>
        <dbReference type="ARBA" id="ARBA00023002"/>
    </source>
</evidence>
<dbReference type="GO" id="GO:0008198">
    <property type="term" value="F:ferrous iron binding"/>
    <property type="evidence" value="ECO:0007669"/>
    <property type="project" value="TreeGrafter"/>
</dbReference>
<feature type="binding site" evidence="5">
    <location>
        <position position="192"/>
    </location>
    <ligand>
        <name>Fe cation</name>
        <dbReference type="ChEBI" id="CHEBI:24875"/>
        <note>catalytic</note>
    </ligand>
</feature>
<dbReference type="GO" id="GO:0035516">
    <property type="term" value="F:broad specificity oxidative DNA demethylase activity"/>
    <property type="evidence" value="ECO:0007669"/>
    <property type="project" value="UniProtKB-EC"/>
</dbReference>
<dbReference type="Pfam" id="PF13532">
    <property type="entry name" value="2OG-FeII_Oxy_2"/>
    <property type="match status" value="1"/>
</dbReference>
<dbReference type="SUPFAM" id="SSF51197">
    <property type="entry name" value="Clavaminate synthase-like"/>
    <property type="match status" value="1"/>
</dbReference>
<feature type="domain" description="Fe2OG dioxygenase" evidence="6">
    <location>
        <begin position="118"/>
        <end position="218"/>
    </location>
</feature>
<dbReference type="RefSeq" id="WP_163948327.1">
    <property type="nucleotide sequence ID" value="NZ_JAAHBU010000306.1"/>
</dbReference>
<dbReference type="GO" id="GO:0008168">
    <property type="term" value="F:methyltransferase activity"/>
    <property type="evidence" value="ECO:0007669"/>
    <property type="project" value="UniProtKB-KW"/>
</dbReference>
<keyword evidence="1 5" id="KW-0479">Metal-binding</keyword>
<dbReference type="EMBL" id="JAAHBU010000306">
    <property type="protein sequence ID" value="NER65659.1"/>
    <property type="molecule type" value="Genomic_DNA"/>
</dbReference>
<evidence type="ECO:0000256" key="1">
    <source>
        <dbReference type="ARBA" id="ARBA00022723"/>
    </source>
</evidence>
<dbReference type="GO" id="GO:0005737">
    <property type="term" value="C:cytoplasm"/>
    <property type="evidence" value="ECO:0007669"/>
    <property type="project" value="TreeGrafter"/>
</dbReference>
<dbReference type="EC" id="1.14.11.33" evidence="7"/>
<proteinExistence type="predicted"/>
<dbReference type="NCBIfam" id="NF011930">
    <property type="entry name" value="PRK15401.1"/>
    <property type="match status" value="1"/>
</dbReference>
<keyword evidence="7" id="KW-0489">Methyltransferase</keyword>
<dbReference type="InterPro" id="IPR037151">
    <property type="entry name" value="AlkB-like_sf"/>
</dbReference>
<dbReference type="PANTHER" id="PTHR16557:SF2">
    <property type="entry name" value="NUCLEIC ACID DIOXYGENASE ALKBH1"/>
    <property type="match status" value="1"/>
</dbReference>
<dbReference type="AlphaFoldDB" id="A0A6B3NU33"/>
<feature type="binding site" evidence="5">
    <location>
        <position position="138"/>
    </location>
    <ligand>
        <name>Fe cation</name>
        <dbReference type="ChEBI" id="CHEBI:24875"/>
        <note>catalytic</note>
    </ligand>
</feature>
<keyword evidence="2" id="KW-0223">Dioxygenase</keyword>
<keyword evidence="3 7" id="KW-0560">Oxidoreductase</keyword>
<accession>A0A6B3NU33</accession>